<feature type="transmembrane region" description="Helical" evidence="5">
    <location>
        <begin position="24"/>
        <end position="46"/>
    </location>
</feature>
<keyword evidence="3 5" id="KW-1133">Transmembrane helix</keyword>
<feature type="transmembrane region" description="Helical" evidence="5">
    <location>
        <begin position="671"/>
        <end position="690"/>
    </location>
</feature>
<keyword evidence="4 5" id="KW-0472">Membrane</keyword>
<evidence type="ECO:0000313" key="9">
    <source>
        <dbReference type="EMBL" id="KNG86919.1"/>
    </source>
</evidence>
<evidence type="ECO:0000256" key="3">
    <source>
        <dbReference type="ARBA" id="ARBA00022989"/>
    </source>
</evidence>
<name>A0A0L1J5A1_ASPN3</name>
<feature type="transmembrane region" description="Helical" evidence="5">
    <location>
        <begin position="735"/>
        <end position="757"/>
    </location>
</feature>
<evidence type="ECO:0000256" key="2">
    <source>
        <dbReference type="ARBA" id="ARBA00022692"/>
    </source>
</evidence>
<evidence type="ECO:0000259" key="8">
    <source>
        <dbReference type="Pfam" id="PF13515"/>
    </source>
</evidence>
<proteinExistence type="predicted"/>
<evidence type="ECO:0000256" key="1">
    <source>
        <dbReference type="ARBA" id="ARBA00004141"/>
    </source>
</evidence>
<comment type="caution">
    <text evidence="9">The sequence shown here is derived from an EMBL/GenBank/DDBJ whole genome shotgun (WGS) entry which is preliminary data.</text>
</comment>
<dbReference type="PANTHER" id="PTHR37994">
    <property type="entry name" value="ARAE_2_N DOMAIN-CONTAINING PROTEIN-RELATED"/>
    <property type="match status" value="1"/>
</dbReference>
<feature type="transmembrane region" description="Helical" evidence="5">
    <location>
        <begin position="649"/>
        <end position="665"/>
    </location>
</feature>
<evidence type="ECO:0000256" key="5">
    <source>
        <dbReference type="SAM" id="Phobius"/>
    </source>
</evidence>
<evidence type="ECO:0000256" key="4">
    <source>
        <dbReference type="ARBA" id="ARBA00023136"/>
    </source>
</evidence>
<dbReference type="Pfam" id="PF10337">
    <property type="entry name" value="ArAE_2_N"/>
    <property type="match status" value="1"/>
</dbReference>
<keyword evidence="2 5" id="KW-0812">Transmembrane</keyword>
<keyword evidence="10" id="KW-1185">Reference proteome</keyword>
<sequence>MKLTKGKRRLPSWLDHFNAHDLKVLFRCWAAAWVAALFMFIGPTLHTIGTETFFACIVLFILPPSGILLIFLLGEFTLLIGMNLAWAWGVIVMKAALAARSASETQARLIALQQQASTQANASGQSIASETHILVLNGFMLDAPVTAVFFVLICLFIYFMARLRTSNPKFALLQIYAIIISDIFLTLGPSQPSFYGTLPVSLIKAAAVGVGLGFVASILFFPQSTSHTFFTAMEGLLKLAKQPLEFTISSLENDSEKLEVQALQKVKAEIVAAYKAMELAIAFLPLDCSIGRWSADDIKSLRDPIRQTMMSSLSLLEYHTARLVGQKRLQGLLATSDAEDTLDYPNEQRPREVGRYQLMQSAQFLQALRSPESEAIRSETVEVLRRSTKDILPACLDAITAISECIHTQSSGVWFTRPSNDKHDRLLHRCRTSLGALKSTRSTFTTETTERLLQFHADLFEETSHLQTFGNLAIHPFRGVMFGMVFETQILFVTDALEKLLERIIQLCQGRTKDKFWFPVGIRYAAAWAFNGNVVAPIPGQSNVIDPNIVDKQAKEGQRRLRISRGYGVKRRTGLARWIIATHEWLFNSDGLYALRMVVLTVALAIPAVIPSSAGFYYREKGIWGLIMGQTTLLVYMADFTFSMISRTIGTVVGGVLGLLVWYVGSANGPGNPYGLAAISAAVLAVLMWGRLFFNPSLLQATIMSAATCILIVGYSFDDTHVAQYGNPGFGYNVFWHRLALVLIGFAAALIVQLLPFPPSASRHITKTLSNTIQTLSDHYALVLSCWNQSDSNVGLVAGKVSIEVDELLASLEGSIALLRLEFSGSPFDSQSLAQIKSICQEMNWALGRLLFLSVSLPVELQDRLAHLAGILDHRNIGDIMAVLSMVEQVLKTGNALPEVLPTPLLNRCHEYWQNSSLEIIQYRDLIRDKNYRKFCVAVSSYLKFLSAIDELVLVVKGRLGESHIISKELPEGV</sequence>
<dbReference type="GO" id="GO:0016020">
    <property type="term" value="C:membrane"/>
    <property type="evidence" value="ECO:0007669"/>
    <property type="project" value="UniProtKB-SubCell"/>
</dbReference>
<evidence type="ECO:0000259" key="6">
    <source>
        <dbReference type="Pfam" id="PF10334"/>
    </source>
</evidence>
<protein>
    <recommendedName>
        <fullName evidence="11">ER transporter 6TM N-terminal domain-containing protein</fullName>
    </recommendedName>
</protein>
<reference evidence="9 10" key="1">
    <citation type="submission" date="2014-06" db="EMBL/GenBank/DDBJ databases">
        <title>The Genome of the Aflatoxigenic Filamentous Fungus Aspergillus nomius.</title>
        <authorList>
            <person name="Moore M.G."/>
            <person name="Shannon B.M."/>
            <person name="Brian M.M."/>
        </authorList>
    </citation>
    <scope>NUCLEOTIDE SEQUENCE [LARGE SCALE GENOMIC DNA]</scope>
    <source>
        <strain evidence="9 10">NRRL 13137</strain>
    </source>
</reference>
<dbReference type="GeneID" id="26807182"/>
<evidence type="ECO:0000313" key="10">
    <source>
        <dbReference type="Proteomes" id="UP000037505"/>
    </source>
</evidence>
<feature type="transmembrane region" description="Helical" evidence="5">
    <location>
        <begin position="593"/>
        <end position="610"/>
    </location>
</feature>
<accession>A0A0L1J5A1</accession>
<evidence type="ECO:0008006" key="11">
    <source>
        <dbReference type="Google" id="ProtNLM"/>
    </source>
</evidence>
<feature type="transmembrane region" description="Helical" evidence="5">
    <location>
        <begin position="52"/>
        <end position="73"/>
    </location>
</feature>
<dbReference type="InterPro" id="IPR049453">
    <property type="entry name" value="Memb_transporter_dom"/>
</dbReference>
<dbReference type="EMBL" id="JNOM01000098">
    <property type="protein sequence ID" value="KNG86919.1"/>
    <property type="molecule type" value="Genomic_DNA"/>
</dbReference>
<dbReference type="InterPro" id="IPR018820">
    <property type="entry name" value="BRE4-related_DUF2421"/>
</dbReference>
<feature type="transmembrane region" description="Helical" evidence="5">
    <location>
        <begin position="80"/>
        <end position="99"/>
    </location>
</feature>
<gene>
    <name evidence="9" type="ORF">ANOM_005378</name>
</gene>
<evidence type="ECO:0000259" key="7">
    <source>
        <dbReference type="Pfam" id="PF10337"/>
    </source>
</evidence>
<dbReference type="OrthoDB" id="2274698at2759"/>
<dbReference type="AlphaFoldDB" id="A0A0L1J5A1"/>
<dbReference type="PANTHER" id="PTHR37994:SF3">
    <property type="entry name" value="ER TRANSPORTER 6TM N-TERMINAL DOMAIN-CONTAINING PROTEIN"/>
    <property type="match status" value="1"/>
</dbReference>
<feature type="transmembrane region" description="Helical" evidence="5">
    <location>
        <begin position="697"/>
        <end position="715"/>
    </location>
</feature>
<feature type="domain" description="Integral membrane bound transporter" evidence="8">
    <location>
        <begin position="620"/>
        <end position="752"/>
    </location>
</feature>
<feature type="transmembrane region" description="Helical" evidence="5">
    <location>
        <begin position="171"/>
        <end position="190"/>
    </location>
</feature>
<comment type="subcellular location">
    <subcellularLocation>
        <location evidence="1">Membrane</location>
        <topology evidence="1">Multi-pass membrane protein</topology>
    </subcellularLocation>
</comment>
<dbReference type="RefSeq" id="XP_015407842.1">
    <property type="nucleotide sequence ID" value="XM_015550635.1"/>
</dbReference>
<dbReference type="InterPro" id="IPR018823">
    <property type="entry name" value="ArAE_2_N"/>
</dbReference>
<dbReference type="STRING" id="1509407.A0A0L1J5A1"/>
<feature type="domain" description="DUF2421" evidence="6">
    <location>
        <begin position="756"/>
        <end position="964"/>
    </location>
</feature>
<dbReference type="Proteomes" id="UP000037505">
    <property type="component" value="Unassembled WGS sequence"/>
</dbReference>
<dbReference type="Pfam" id="PF13515">
    <property type="entry name" value="FUSC_2"/>
    <property type="match status" value="1"/>
</dbReference>
<feature type="transmembrane region" description="Helical" evidence="5">
    <location>
        <begin position="139"/>
        <end position="159"/>
    </location>
</feature>
<organism evidence="9 10">
    <name type="scientific">Aspergillus nomiae NRRL (strain ATCC 15546 / NRRL 13137 / CBS 260.88 / M93)</name>
    <dbReference type="NCBI Taxonomy" id="1509407"/>
    <lineage>
        <taxon>Eukaryota</taxon>
        <taxon>Fungi</taxon>
        <taxon>Dikarya</taxon>
        <taxon>Ascomycota</taxon>
        <taxon>Pezizomycotina</taxon>
        <taxon>Eurotiomycetes</taxon>
        <taxon>Eurotiomycetidae</taxon>
        <taxon>Eurotiales</taxon>
        <taxon>Aspergillaceae</taxon>
        <taxon>Aspergillus</taxon>
        <taxon>Aspergillus subgen. Circumdati</taxon>
    </lineage>
</organism>
<feature type="domain" description="Putative ER transporter 6TM N-terminal" evidence="7">
    <location>
        <begin position="9"/>
        <end position="456"/>
    </location>
</feature>
<feature type="transmembrane region" description="Helical" evidence="5">
    <location>
        <begin position="202"/>
        <end position="221"/>
    </location>
</feature>
<dbReference type="Pfam" id="PF10334">
    <property type="entry name" value="BRE4"/>
    <property type="match status" value="1"/>
</dbReference>